<protein>
    <submittedName>
        <fullName evidence="2">Uncharacterized protein</fullName>
    </submittedName>
</protein>
<name>A0A0D7ACW6_9AGAR</name>
<evidence type="ECO:0000256" key="1">
    <source>
        <dbReference type="SAM" id="MobiDB-lite"/>
    </source>
</evidence>
<feature type="region of interest" description="Disordered" evidence="1">
    <location>
        <begin position="89"/>
        <end position="122"/>
    </location>
</feature>
<evidence type="ECO:0000313" key="3">
    <source>
        <dbReference type="Proteomes" id="UP000054144"/>
    </source>
</evidence>
<evidence type="ECO:0000313" key="2">
    <source>
        <dbReference type="EMBL" id="KIY48703.1"/>
    </source>
</evidence>
<sequence>DGLYGTADHLVSADFPFVFISNFSDSPIHIAGDSLIGRAHNPRSWLNRPDNFSEEDHRRIHVHATLIRTLVDQTPAVCSAIRAETAITSKAQRNAEGPDDPLATAPIKGGPKTSMEADDPVSTSTLLQAVDVPTDLLDDKCATLEQVISQNAQAFGLDGWLGNYEGLVDIPLKPDTQPISLPPFSASPANRKVIDTQ</sequence>
<dbReference type="OrthoDB" id="3262968at2759"/>
<proteinExistence type="predicted"/>
<organism evidence="2 3">
    <name type="scientific">Fistulina hepatica ATCC 64428</name>
    <dbReference type="NCBI Taxonomy" id="1128425"/>
    <lineage>
        <taxon>Eukaryota</taxon>
        <taxon>Fungi</taxon>
        <taxon>Dikarya</taxon>
        <taxon>Basidiomycota</taxon>
        <taxon>Agaricomycotina</taxon>
        <taxon>Agaricomycetes</taxon>
        <taxon>Agaricomycetidae</taxon>
        <taxon>Agaricales</taxon>
        <taxon>Fistulinaceae</taxon>
        <taxon>Fistulina</taxon>
    </lineage>
</organism>
<dbReference type="Proteomes" id="UP000054144">
    <property type="component" value="Unassembled WGS sequence"/>
</dbReference>
<reference evidence="2 3" key="1">
    <citation type="journal article" date="2015" name="Fungal Genet. Biol.">
        <title>Evolution of novel wood decay mechanisms in Agaricales revealed by the genome sequences of Fistulina hepatica and Cylindrobasidium torrendii.</title>
        <authorList>
            <person name="Floudas D."/>
            <person name="Held B.W."/>
            <person name="Riley R."/>
            <person name="Nagy L.G."/>
            <person name="Koehler G."/>
            <person name="Ransdell A.S."/>
            <person name="Younus H."/>
            <person name="Chow J."/>
            <person name="Chiniquy J."/>
            <person name="Lipzen A."/>
            <person name="Tritt A."/>
            <person name="Sun H."/>
            <person name="Haridas S."/>
            <person name="LaButti K."/>
            <person name="Ohm R.A."/>
            <person name="Kues U."/>
            <person name="Blanchette R.A."/>
            <person name="Grigoriev I.V."/>
            <person name="Minto R.E."/>
            <person name="Hibbett D.S."/>
        </authorList>
    </citation>
    <scope>NUCLEOTIDE SEQUENCE [LARGE SCALE GENOMIC DNA]</scope>
    <source>
        <strain evidence="2 3">ATCC 64428</strain>
    </source>
</reference>
<dbReference type="AlphaFoldDB" id="A0A0D7ACW6"/>
<gene>
    <name evidence="2" type="ORF">FISHEDRAFT_9040</name>
</gene>
<keyword evidence="3" id="KW-1185">Reference proteome</keyword>
<feature type="non-terminal residue" evidence="2">
    <location>
        <position position="197"/>
    </location>
</feature>
<accession>A0A0D7ACW6</accession>
<feature type="non-terminal residue" evidence="2">
    <location>
        <position position="1"/>
    </location>
</feature>
<dbReference type="EMBL" id="KN881822">
    <property type="protein sequence ID" value="KIY48703.1"/>
    <property type="molecule type" value="Genomic_DNA"/>
</dbReference>